<dbReference type="AlphaFoldDB" id="A0A9J6P2D0"/>
<dbReference type="SUPFAM" id="SSF56059">
    <property type="entry name" value="Glutathione synthetase ATP-binding domain-like"/>
    <property type="match status" value="1"/>
</dbReference>
<comment type="caution">
    <text evidence="6">The sequence shown here is derived from an EMBL/GenBank/DDBJ whole genome shotgun (WGS) entry which is preliminary data.</text>
</comment>
<evidence type="ECO:0000313" key="7">
    <source>
        <dbReference type="Proteomes" id="UP001056429"/>
    </source>
</evidence>
<dbReference type="GO" id="GO:0009432">
    <property type="term" value="P:SOS response"/>
    <property type="evidence" value="ECO:0007669"/>
    <property type="project" value="TreeGrafter"/>
</dbReference>
<sequence length="294" mass="33092">MTGWIIYHEALKNKENAFEWMIEEGKKFNLNIEIKFLEKFNIIAHDDISVFYEGAIVQVPDFVLMRCYDIDLGQALQYCGSRVFNKPSAMELSMDKWKTHAILSKNKIPTPKTLKVRRSDVIFGYIKEMIGVPFVMKTPIGSKGEGIYLIYNQQDIDSLLEKEKSEFFICQEYIEESSGEDIRVHVIGDRVVAAIKRSSNGDFRSNFSLGGNAEKISISKGMEELAIEGTKALGLEIAGVDILLGKNGELICEINGNAGFITVWKCTDVSIPNEIMKYISNSMKTKKKGDGINC</sequence>
<evidence type="ECO:0000256" key="3">
    <source>
        <dbReference type="ARBA" id="ARBA00022840"/>
    </source>
</evidence>
<evidence type="ECO:0000313" key="6">
    <source>
        <dbReference type="EMBL" id="MCM1990767.1"/>
    </source>
</evidence>
<dbReference type="InterPro" id="IPR013651">
    <property type="entry name" value="ATP-grasp_RimK-type"/>
</dbReference>
<organism evidence="6 7">
    <name type="scientific">Oceanirhabdus seepicola</name>
    <dbReference type="NCBI Taxonomy" id="2828781"/>
    <lineage>
        <taxon>Bacteria</taxon>
        <taxon>Bacillati</taxon>
        <taxon>Bacillota</taxon>
        <taxon>Clostridia</taxon>
        <taxon>Eubacteriales</taxon>
        <taxon>Clostridiaceae</taxon>
        <taxon>Oceanirhabdus</taxon>
    </lineage>
</organism>
<dbReference type="Gene3D" id="3.40.50.20">
    <property type="match status" value="1"/>
</dbReference>
<dbReference type="GO" id="GO:0005737">
    <property type="term" value="C:cytoplasm"/>
    <property type="evidence" value="ECO:0007669"/>
    <property type="project" value="TreeGrafter"/>
</dbReference>
<protein>
    <submittedName>
        <fullName evidence="6">RimK family alpha-L-glutamate ligase</fullName>
    </submittedName>
</protein>
<dbReference type="InterPro" id="IPR011761">
    <property type="entry name" value="ATP-grasp"/>
</dbReference>
<dbReference type="PANTHER" id="PTHR21621:SF0">
    <property type="entry name" value="BETA-CITRYLGLUTAMATE SYNTHASE B-RELATED"/>
    <property type="match status" value="1"/>
</dbReference>
<dbReference type="EMBL" id="JAGSOJ010000002">
    <property type="protein sequence ID" value="MCM1990767.1"/>
    <property type="molecule type" value="Genomic_DNA"/>
</dbReference>
<reference evidence="6" key="2">
    <citation type="submission" date="2021-04" db="EMBL/GenBank/DDBJ databases">
        <authorList>
            <person name="Dong X."/>
        </authorList>
    </citation>
    <scope>NUCLEOTIDE SEQUENCE</scope>
    <source>
        <strain evidence="6">ZWT</strain>
    </source>
</reference>
<keyword evidence="2 4" id="KW-0547">Nucleotide-binding</keyword>
<dbReference type="Pfam" id="PF08443">
    <property type="entry name" value="RimK"/>
    <property type="match status" value="1"/>
</dbReference>
<dbReference type="InterPro" id="IPR013815">
    <property type="entry name" value="ATP_grasp_subdomain_1"/>
</dbReference>
<evidence type="ECO:0000259" key="5">
    <source>
        <dbReference type="PROSITE" id="PS50975"/>
    </source>
</evidence>
<gene>
    <name evidence="6" type="ORF">KDK92_13635</name>
</gene>
<proteinExistence type="predicted"/>
<evidence type="ECO:0000256" key="1">
    <source>
        <dbReference type="ARBA" id="ARBA00022723"/>
    </source>
</evidence>
<keyword evidence="6" id="KW-0436">Ligase</keyword>
<dbReference type="GO" id="GO:0018169">
    <property type="term" value="F:ribosomal S6-glutamic acid ligase activity"/>
    <property type="evidence" value="ECO:0007669"/>
    <property type="project" value="TreeGrafter"/>
</dbReference>
<dbReference type="PANTHER" id="PTHR21621">
    <property type="entry name" value="RIBOSOMAL PROTEIN S6 MODIFICATION PROTEIN"/>
    <property type="match status" value="1"/>
</dbReference>
<dbReference type="PROSITE" id="PS50975">
    <property type="entry name" value="ATP_GRASP"/>
    <property type="match status" value="1"/>
</dbReference>
<dbReference type="GO" id="GO:0046872">
    <property type="term" value="F:metal ion binding"/>
    <property type="evidence" value="ECO:0007669"/>
    <property type="project" value="UniProtKB-KW"/>
</dbReference>
<evidence type="ECO:0000256" key="4">
    <source>
        <dbReference type="PROSITE-ProRule" id="PRU00409"/>
    </source>
</evidence>
<feature type="domain" description="ATP-grasp" evidence="5">
    <location>
        <begin position="100"/>
        <end position="280"/>
    </location>
</feature>
<dbReference type="NCBIfam" id="TIGR00768">
    <property type="entry name" value="rimK_fam"/>
    <property type="match status" value="1"/>
</dbReference>
<keyword evidence="1" id="KW-0479">Metal-binding</keyword>
<dbReference type="InterPro" id="IPR004666">
    <property type="entry name" value="Rp_bS6_RimK/Lys_biosynth_LsyX"/>
</dbReference>
<evidence type="ECO:0000256" key="2">
    <source>
        <dbReference type="ARBA" id="ARBA00022741"/>
    </source>
</evidence>
<dbReference type="Gene3D" id="3.30.470.20">
    <property type="entry name" value="ATP-grasp fold, B domain"/>
    <property type="match status" value="1"/>
</dbReference>
<dbReference type="RefSeq" id="WP_250859859.1">
    <property type="nucleotide sequence ID" value="NZ_JAGSOJ010000002.1"/>
</dbReference>
<keyword evidence="3 4" id="KW-0067">ATP-binding</keyword>
<dbReference type="Proteomes" id="UP001056429">
    <property type="component" value="Unassembled WGS sequence"/>
</dbReference>
<dbReference type="GO" id="GO:0005524">
    <property type="term" value="F:ATP binding"/>
    <property type="evidence" value="ECO:0007669"/>
    <property type="project" value="UniProtKB-UniRule"/>
</dbReference>
<reference evidence="6" key="1">
    <citation type="journal article" date="2021" name="mSystems">
        <title>Bacteria and Archaea Synergistically Convert Glycine Betaine to Biogenic Methane in the Formosa Cold Seep of the South China Sea.</title>
        <authorList>
            <person name="Li L."/>
            <person name="Zhang W."/>
            <person name="Zhang S."/>
            <person name="Song L."/>
            <person name="Sun Q."/>
            <person name="Zhang H."/>
            <person name="Xiang H."/>
            <person name="Dong X."/>
        </authorList>
    </citation>
    <scope>NUCLEOTIDE SEQUENCE</scope>
    <source>
        <strain evidence="6">ZWT</strain>
    </source>
</reference>
<name>A0A9J6P2D0_9CLOT</name>
<accession>A0A9J6P2D0</accession>
<keyword evidence="7" id="KW-1185">Reference proteome</keyword>
<dbReference type="Gene3D" id="3.30.1490.20">
    <property type="entry name" value="ATP-grasp fold, A domain"/>
    <property type="match status" value="1"/>
</dbReference>